<feature type="coiled-coil region" evidence="1">
    <location>
        <begin position="9"/>
        <end position="36"/>
    </location>
</feature>
<proteinExistence type="predicted"/>
<protein>
    <submittedName>
        <fullName evidence="2">Uncharacterized protein</fullName>
    </submittedName>
</protein>
<organism evidence="2 3">
    <name type="scientific">Halomonas urumqiensis</name>
    <dbReference type="NCBI Taxonomy" id="1684789"/>
    <lineage>
        <taxon>Bacteria</taxon>
        <taxon>Pseudomonadati</taxon>
        <taxon>Pseudomonadota</taxon>
        <taxon>Gammaproteobacteria</taxon>
        <taxon>Oceanospirillales</taxon>
        <taxon>Halomonadaceae</taxon>
        <taxon>Halomonas</taxon>
    </lineage>
</organism>
<sequence length="161" mass="18069">MTRMETFPTASATQVIERLNKALARLQERDAALLDATASERSIACRLACHLQPLFPDWDVDCEFNCWAAPGQQKGHLVVGTTSAATEACTIFPDLLIHRREHGERLAVLELHTSSHGRARHLARKKLKLCQERLNCQLALLLELGVDESRGEHQLEVLDRP</sequence>
<dbReference type="RefSeq" id="WP_102586762.1">
    <property type="nucleotide sequence ID" value="NZ_BNAE01000002.1"/>
</dbReference>
<evidence type="ECO:0000313" key="3">
    <source>
        <dbReference type="Proteomes" id="UP000235547"/>
    </source>
</evidence>
<name>A0A2N7UNW7_9GAMM</name>
<evidence type="ECO:0000313" key="2">
    <source>
        <dbReference type="EMBL" id="PMR82092.1"/>
    </source>
</evidence>
<reference evidence="2 3" key="1">
    <citation type="submission" date="2018-01" db="EMBL/GenBank/DDBJ databases">
        <title>Halomonas endophytica sp. nov., isolated from storage liquid in the stems of Populus euphratica.</title>
        <authorList>
            <person name="Chen C."/>
        </authorList>
    </citation>
    <scope>NUCLEOTIDE SEQUENCE [LARGE SCALE GENOMIC DNA]</scope>
    <source>
        <strain evidence="2 3">BZ-SZ-XJ27</strain>
    </source>
</reference>
<dbReference type="Proteomes" id="UP000235547">
    <property type="component" value="Unassembled WGS sequence"/>
</dbReference>
<gene>
    <name evidence="2" type="ORF">C1H70_02500</name>
</gene>
<keyword evidence="1" id="KW-0175">Coiled coil</keyword>
<dbReference type="OrthoDB" id="8907997at2"/>
<dbReference type="AlphaFoldDB" id="A0A2N7UNW7"/>
<evidence type="ECO:0000256" key="1">
    <source>
        <dbReference type="SAM" id="Coils"/>
    </source>
</evidence>
<comment type="caution">
    <text evidence="2">The sequence shown here is derived from an EMBL/GenBank/DDBJ whole genome shotgun (WGS) entry which is preliminary data.</text>
</comment>
<dbReference type="EMBL" id="PNRG01000005">
    <property type="protein sequence ID" value="PMR82092.1"/>
    <property type="molecule type" value="Genomic_DNA"/>
</dbReference>
<accession>A0A2N7UNW7</accession>
<keyword evidence="3" id="KW-1185">Reference proteome</keyword>